<dbReference type="InterPro" id="IPR044865">
    <property type="entry name" value="MRH_dom"/>
</dbReference>
<feature type="coiled-coil region" evidence="5">
    <location>
        <begin position="158"/>
        <end position="210"/>
    </location>
</feature>
<evidence type="ECO:0000256" key="3">
    <source>
        <dbReference type="ARBA" id="ARBA00022824"/>
    </source>
</evidence>
<dbReference type="Proteomes" id="UP001194580">
    <property type="component" value="Unassembled WGS sequence"/>
</dbReference>
<dbReference type="InterPro" id="IPR028146">
    <property type="entry name" value="PRKCSH_N"/>
</dbReference>
<dbReference type="GO" id="GO:0006491">
    <property type="term" value="P:N-glycan processing"/>
    <property type="evidence" value="ECO:0007669"/>
    <property type="project" value="TreeGrafter"/>
</dbReference>
<sequence>MRIIGIPIVITLALSLVQADVTNNSKLPRGVAPSRAKVYTPDAKGLWACLDGSKSIPFMAVNDDYCDCADGSDEPGTSACGTGYFHCQNIGHTPAYIKTSRLNDGVCDPECCDGSDEFDGEKIHCPNICQQVGAASRKEREKLEGIHREGNKIRKEYVAFGQSSKKRLQEQLDKLQAASAQVKQTAADTKAELDAANAKLKEHLESTKLEREAARLLQLAPLIEQQNGRLSHATKIRTLFRETLDELKEKHNKNYHDLAVKSTIAGYDEYLEELKKQQEDEDKEAAENIMEEKKEEDRSALERMHSAQDATYEIKKDIGLMFQLIKEMKESYNTEYNDEAVLKAIKVLDDFTPTWEDSANEFVGEDPIEIPDEDAGDKKVEAKPEEKEAHGGIYSRLRKGANSIGLGFLFKNSKATKSEVEIAQEAYNKASEEERKSLDEIQKLEKKVQTDYGPDEAFAKLVDQCIEFKDHEYTYSVCMFGDAKQKSHSDTSLGTFESWEGDKYDTQLYTGGTKCWNGPERSVKVTMTCGKENKILSVSEPSKCEYLYKMETPAICQDLSGSDNNNNNSDSHEAVYPGSKQQQKKHDEL</sequence>
<accession>A0AAD4DEJ0</accession>
<feature type="coiled-coil region" evidence="5">
    <location>
        <begin position="413"/>
        <end position="447"/>
    </location>
</feature>
<feature type="region of interest" description="Disordered" evidence="6">
    <location>
        <begin position="558"/>
        <end position="589"/>
    </location>
</feature>
<feature type="compositionally biased region" description="Acidic residues" evidence="6">
    <location>
        <begin position="366"/>
        <end position="375"/>
    </location>
</feature>
<evidence type="ECO:0000256" key="2">
    <source>
        <dbReference type="ARBA" id="ARBA00022729"/>
    </source>
</evidence>
<feature type="compositionally biased region" description="Basic and acidic residues" evidence="6">
    <location>
        <begin position="290"/>
        <end position="300"/>
    </location>
</feature>
<evidence type="ECO:0000313" key="10">
    <source>
        <dbReference type="Proteomes" id="UP001194580"/>
    </source>
</evidence>
<dbReference type="Gene3D" id="2.70.130.10">
    <property type="entry name" value="Mannose-6-phosphate receptor binding domain"/>
    <property type="match status" value="1"/>
</dbReference>
<dbReference type="PANTHER" id="PTHR12630">
    <property type="entry name" value="N-LINKED OLIGOSACCHARIDE PROCESSING"/>
    <property type="match status" value="1"/>
</dbReference>
<evidence type="ECO:0000259" key="8">
    <source>
        <dbReference type="PROSITE" id="PS51914"/>
    </source>
</evidence>
<dbReference type="InterPro" id="IPR009011">
    <property type="entry name" value="Man6P_isomerase_rcpt-bd_dom_sf"/>
</dbReference>
<evidence type="ECO:0000256" key="4">
    <source>
        <dbReference type="ARBA" id="ARBA00023157"/>
    </source>
</evidence>
<evidence type="ECO:0000256" key="7">
    <source>
        <dbReference type="SAM" id="SignalP"/>
    </source>
</evidence>
<feature type="signal peptide" evidence="7">
    <location>
        <begin position="1"/>
        <end position="19"/>
    </location>
</feature>
<dbReference type="Pfam" id="PF12999">
    <property type="entry name" value="PRKCSH-like"/>
    <property type="match status" value="1"/>
</dbReference>
<dbReference type="PANTHER" id="PTHR12630:SF1">
    <property type="entry name" value="GLUCOSIDASE 2 SUBUNIT BETA"/>
    <property type="match status" value="1"/>
</dbReference>
<feature type="domain" description="MRH" evidence="8">
    <location>
        <begin position="463"/>
        <end position="558"/>
    </location>
</feature>
<dbReference type="InterPro" id="IPR036607">
    <property type="entry name" value="PRKCSH"/>
</dbReference>
<comment type="caution">
    <text evidence="9">The sequence shown here is derived from an EMBL/GenBank/DDBJ whole genome shotgun (WGS) entry which is preliminary data.</text>
</comment>
<dbReference type="InterPro" id="IPR039794">
    <property type="entry name" value="Gtb1-like"/>
</dbReference>
<evidence type="ECO:0000256" key="5">
    <source>
        <dbReference type="SAM" id="Coils"/>
    </source>
</evidence>
<dbReference type="AlphaFoldDB" id="A0AAD4DEJ0"/>
<name>A0AAD4DEJ0_9FUNG</name>
<feature type="compositionally biased region" description="Basic and acidic residues" evidence="6">
    <location>
        <begin position="376"/>
        <end position="389"/>
    </location>
</feature>
<dbReference type="PROSITE" id="PS51914">
    <property type="entry name" value="MRH"/>
    <property type="match status" value="1"/>
</dbReference>
<feature type="chain" id="PRO_5042026070" description="Glucosidase 2 subunit beta" evidence="7">
    <location>
        <begin position="20"/>
        <end position="589"/>
    </location>
</feature>
<evidence type="ECO:0000313" key="9">
    <source>
        <dbReference type="EMBL" id="KAG0275980.1"/>
    </source>
</evidence>
<keyword evidence="4" id="KW-1015">Disulfide bond</keyword>
<dbReference type="GO" id="GO:0017177">
    <property type="term" value="C:glucosidase II complex"/>
    <property type="evidence" value="ECO:0007669"/>
    <property type="project" value="TreeGrafter"/>
</dbReference>
<organism evidence="9 10">
    <name type="scientific">Linnemannia exigua</name>
    <dbReference type="NCBI Taxonomy" id="604196"/>
    <lineage>
        <taxon>Eukaryota</taxon>
        <taxon>Fungi</taxon>
        <taxon>Fungi incertae sedis</taxon>
        <taxon>Mucoromycota</taxon>
        <taxon>Mortierellomycotina</taxon>
        <taxon>Mortierellomycetes</taxon>
        <taxon>Mortierellales</taxon>
        <taxon>Mortierellaceae</taxon>
        <taxon>Linnemannia</taxon>
    </lineage>
</organism>
<dbReference type="Pfam" id="PF13015">
    <property type="entry name" value="PRKCSH_1"/>
    <property type="match status" value="1"/>
</dbReference>
<gene>
    <name evidence="9" type="ORF">BGZ95_008153</name>
</gene>
<proteinExistence type="predicted"/>
<evidence type="ECO:0000256" key="1">
    <source>
        <dbReference type="ARBA" id="ARBA00022387"/>
    </source>
</evidence>
<feature type="region of interest" description="Disordered" evidence="6">
    <location>
        <begin position="366"/>
        <end position="389"/>
    </location>
</feature>
<dbReference type="EMBL" id="JAAAIL010000417">
    <property type="protein sequence ID" value="KAG0275980.1"/>
    <property type="molecule type" value="Genomic_DNA"/>
</dbReference>
<evidence type="ECO:0000256" key="6">
    <source>
        <dbReference type="SAM" id="MobiDB-lite"/>
    </source>
</evidence>
<reference evidence="9" key="1">
    <citation type="journal article" date="2020" name="Fungal Divers.">
        <title>Resolving the Mortierellaceae phylogeny through synthesis of multi-gene phylogenetics and phylogenomics.</title>
        <authorList>
            <person name="Vandepol N."/>
            <person name="Liber J."/>
            <person name="Desiro A."/>
            <person name="Na H."/>
            <person name="Kennedy M."/>
            <person name="Barry K."/>
            <person name="Grigoriev I.V."/>
            <person name="Miller A.N."/>
            <person name="O'Donnell K."/>
            <person name="Stajich J.E."/>
            <person name="Bonito G."/>
        </authorList>
    </citation>
    <scope>NUCLEOTIDE SEQUENCE</scope>
    <source>
        <strain evidence="9">NRRL 28262</strain>
    </source>
</reference>
<dbReference type="SUPFAM" id="SSF50911">
    <property type="entry name" value="Mannose 6-phosphate receptor domain"/>
    <property type="match status" value="1"/>
</dbReference>
<feature type="region of interest" description="Disordered" evidence="6">
    <location>
        <begin position="277"/>
        <end position="300"/>
    </location>
</feature>
<keyword evidence="3" id="KW-0256">Endoplasmic reticulum</keyword>
<protein>
    <recommendedName>
        <fullName evidence="1">Glucosidase 2 subunit beta</fullName>
    </recommendedName>
</protein>
<keyword evidence="10" id="KW-1185">Reference proteome</keyword>
<keyword evidence="2 7" id="KW-0732">Signal</keyword>
<keyword evidence="5" id="KW-0175">Coiled coil</keyword>